<evidence type="ECO:0000313" key="3">
    <source>
        <dbReference type="EMBL" id="ATQ43977.1"/>
    </source>
</evidence>
<feature type="chain" id="PRO_5013709478" evidence="1">
    <location>
        <begin position="24"/>
        <end position="442"/>
    </location>
</feature>
<evidence type="ECO:0000256" key="1">
    <source>
        <dbReference type="SAM" id="SignalP"/>
    </source>
</evidence>
<dbReference type="Proteomes" id="UP000228945">
    <property type="component" value="Chromosome"/>
</dbReference>
<dbReference type="CDD" id="cd07563">
    <property type="entry name" value="Peptidase_S41_IRBP"/>
    <property type="match status" value="1"/>
</dbReference>
<gene>
    <name evidence="3" type="ORF">CSW64_17080</name>
</gene>
<dbReference type="OrthoDB" id="9758793at2"/>
<dbReference type="GO" id="GO:0006508">
    <property type="term" value="P:proteolysis"/>
    <property type="evidence" value="ECO:0007669"/>
    <property type="project" value="InterPro"/>
</dbReference>
<dbReference type="AlphaFoldDB" id="A0A2D2B189"/>
<dbReference type="PANTHER" id="PTHR11261">
    <property type="entry name" value="INTERPHOTORECEPTOR RETINOID-BINDING PROTEIN"/>
    <property type="match status" value="1"/>
</dbReference>
<feature type="domain" description="Tail specific protease" evidence="2">
    <location>
        <begin position="130"/>
        <end position="318"/>
    </location>
</feature>
<name>A0A2D2B189_9CAUL</name>
<proteinExistence type="predicted"/>
<keyword evidence="1" id="KW-0732">Signal</keyword>
<evidence type="ECO:0000313" key="4">
    <source>
        <dbReference type="Proteomes" id="UP000228945"/>
    </source>
</evidence>
<dbReference type="SUPFAM" id="SSF52096">
    <property type="entry name" value="ClpP/crotonase"/>
    <property type="match status" value="1"/>
</dbReference>
<reference evidence="3 4" key="1">
    <citation type="submission" date="2017-10" db="EMBL/GenBank/DDBJ databases">
        <title>Genome sequence of Caulobacter mirabilis FWC38.</title>
        <authorList>
            <person name="Fiebig A."/>
            <person name="Crosson S."/>
        </authorList>
    </citation>
    <scope>NUCLEOTIDE SEQUENCE [LARGE SCALE GENOMIC DNA]</scope>
    <source>
        <strain evidence="3 4">FWC 38</strain>
    </source>
</reference>
<dbReference type="InterPro" id="IPR005151">
    <property type="entry name" value="Tail-specific_protease"/>
</dbReference>
<keyword evidence="4" id="KW-1185">Reference proteome</keyword>
<dbReference type="GO" id="GO:0008236">
    <property type="term" value="F:serine-type peptidase activity"/>
    <property type="evidence" value="ECO:0007669"/>
    <property type="project" value="InterPro"/>
</dbReference>
<dbReference type="RefSeq" id="WP_099623225.1">
    <property type="nucleotide sequence ID" value="NZ_CP024201.1"/>
</dbReference>
<dbReference type="Gene3D" id="3.90.226.10">
    <property type="entry name" value="2-enoyl-CoA Hydratase, Chain A, domain 1"/>
    <property type="match status" value="1"/>
</dbReference>
<feature type="signal peptide" evidence="1">
    <location>
        <begin position="1"/>
        <end position="23"/>
    </location>
</feature>
<dbReference type="EMBL" id="CP024201">
    <property type="protein sequence ID" value="ATQ43977.1"/>
    <property type="molecule type" value="Genomic_DNA"/>
</dbReference>
<dbReference type="InterPro" id="IPR029045">
    <property type="entry name" value="ClpP/crotonase-like_dom_sf"/>
</dbReference>
<dbReference type="PANTHER" id="PTHR11261:SF3">
    <property type="entry name" value="RETINOL-BINDING PROTEIN 3"/>
    <property type="match status" value="1"/>
</dbReference>
<sequence length="442" mass="47240">MHRLLLASTAALALTAAAVPAHARQPAPPAPAADLTAAQRAAALSEIRAKVQTLYVFPEKRAAIVDRLKKSEKAGRYDLANPAAFAEALSKDLTEASGDKHMYLDFSPAQYAAQAGDGAEAQASAEAFWRAEALQKNHGLAEMKILPGNVRYLKITGFYWVNDVTGQAYDDAMRFLKGGDAVIIDLRGNGGGSGQAVNYLTSHFTKSDDLLLTFTRAQETPSQSRSQGFLPAGRLIGKPLYVLTDGGCFSACEEFVYHVQQFKLGELIGDGTGGGANNNDLIPIAPSFMVSISAGRPIHPVSGTNWEGVGIKPDTPAAPAKTLDVALQHALTKLVAAPNAAPADREVAAWALAEVDARLNPPTVSPQHLQSLAGRYGEALLTFRDGQLWYTRANRPERRLLPLDGKDTFTAEGGANMLRVHIKGDTLELQLPNTPPLVFKRG</sequence>
<evidence type="ECO:0000259" key="2">
    <source>
        <dbReference type="SMART" id="SM00245"/>
    </source>
</evidence>
<accession>A0A2D2B189</accession>
<dbReference type="Pfam" id="PF03572">
    <property type="entry name" value="Peptidase_S41"/>
    <property type="match status" value="1"/>
</dbReference>
<protein>
    <submittedName>
        <fullName evidence="3">Peptidase S41</fullName>
    </submittedName>
</protein>
<dbReference type="KEGG" id="cmb:CSW64_17080"/>
<dbReference type="Gene3D" id="3.30.750.44">
    <property type="match status" value="1"/>
</dbReference>
<organism evidence="3 4">
    <name type="scientific">Caulobacter mirabilis</name>
    <dbReference type="NCBI Taxonomy" id="69666"/>
    <lineage>
        <taxon>Bacteria</taxon>
        <taxon>Pseudomonadati</taxon>
        <taxon>Pseudomonadota</taxon>
        <taxon>Alphaproteobacteria</taxon>
        <taxon>Caulobacterales</taxon>
        <taxon>Caulobacteraceae</taxon>
        <taxon>Caulobacter</taxon>
    </lineage>
</organism>
<dbReference type="SMART" id="SM00245">
    <property type="entry name" value="TSPc"/>
    <property type="match status" value="1"/>
</dbReference>